<evidence type="ECO:0000256" key="1">
    <source>
        <dbReference type="ARBA" id="ARBA00005125"/>
    </source>
</evidence>
<proteinExistence type="inferred from homology"/>
<sequence>MSKASKRVLVTGGAGFIGSHSVEQLLASGYNVCVLDNLSTGKLTNLPHHDGLTFIKGDVCDLQAVKDAMQGASYCLHLAAQVSVVRSVEDPSSSAQQNILGCINVMQAAHEAGVNKLVYASSAAVYGNPRHLPIAETSTVCPLSPYGLEKWVDEQYAALFHTLYGLPSLGLRYFNVFGPRQDPKSPYAGVISKFFDCLIRKTSPTVFGDGRQTRDFIFVKDVARANIAALTSSHQGVCNVATGNRVDLLALLSLLHGVTGNYLPAVHLPSRDEDIRDSQGDTQRSRAWLDIQPQWTLNEGLKALYTATSETHAA</sequence>
<comment type="similarity">
    <text evidence="2">Belongs to the NAD(P)-dependent epimerase/dehydratase family.</text>
</comment>
<organism evidence="4 5">
    <name type="scientific">Vreelandella rituensis</name>
    <dbReference type="NCBI Taxonomy" id="2282306"/>
    <lineage>
        <taxon>Bacteria</taxon>
        <taxon>Pseudomonadati</taxon>
        <taxon>Pseudomonadota</taxon>
        <taxon>Gammaproteobacteria</taxon>
        <taxon>Oceanospirillales</taxon>
        <taxon>Halomonadaceae</taxon>
        <taxon>Vreelandella</taxon>
    </lineage>
</organism>
<dbReference type="Gene3D" id="3.40.50.720">
    <property type="entry name" value="NAD(P)-binding Rossmann-like Domain"/>
    <property type="match status" value="1"/>
</dbReference>
<feature type="domain" description="NAD-dependent epimerase/dehydratase" evidence="3">
    <location>
        <begin position="8"/>
        <end position="240"/>
    </location>
</feature>
<evidence type="ECO:0000259" key="3">
    <source>
        <dbReference type="Pfam" id="PF01370"/>
    </source>
</evidence>
<dbReference type="Gene3D" id="3.90.25.10">
    <property type="entry name" value="UDP-galactose 4-epimerase, domain 1"/>
    <property type="match status" value="1"/>
</dbReference>
<dbReference type="InterPro" id="IPR036291">
    <property type="entry name" value="NAD(P)-bd_dom_sf"/>
</dbReference>
<comment type="caution">
    <text evidence="4">The sequence shown here is derived from an EMBL/GenBank/DDBJ whole genome shotgun (WGS) entry which is preliminary data.</text>
</comment>
<dbReference type="Pfam" id="PF01370">
    <property type="entry name" value="Epimerase"/>
    <property type="match status" value="1"/>
</dbReference>
<protein>
    <submittedName>
        <fullName evidence="4">NAD-dependent epimerase/dehydratase family protein</fullName>
    </submittedName>
</protein>
<dbReference type="EMBL" id="QPIJ01000012">
    <property type="protein sequence ID" value="RCV92502.1"/>
    <property type="molecule type" value="Genomic_DNA"/>
</dbReference>
<keyword evidence="5" id="KW-1185">Reference proteome</keyword>
<dbReference type="SUPFAM" id="SSF51735">
    <property type="entry name" value="NAD(P)-binding Rossmann-fold domains"/>
    <property type="match status" value="1"/>
</dbReference>
<dbReference type="InterPro" id="IPR001509">
    <property type="entry name" value="Epimerase_deHydtase"/>
</dbReference>
<name>A0A368U8R3_9GAMM</name>
<evidence type="ECO:0000313" key="5">
    <source>
        <dbReference type="Proteomes" id="UP000253204"/>
    </source>
</evidence>
<accession>A0A368U8R3</accession>
<evidence type="ECO:0000313" key="4">
    <source>
        <dbReference type="EMBL" id="RCV92502.1"/>
    </source>
</evidence>
<dbReference type="PANTHER" id="PTHR43000">
    <property type="entry name" value="DTDP-D-GLUCOSE 4,6-DEHYDRATASE-RELATED"/>
    <property type="match status" value="1"/>
</dbReference>
<dbReference type="OrthoDB" id="9803010at2"/>
<dbReference type="AlphaFoldDB" id="A0A368U8R3"/>
<reference evidence="4 5" key="1">
    <citation type="submission" date="2018-07" db="EMBL/GenBank/DDBJ databases">
        <title>Halomonas rutogse sp. nov., isolated from Lake TangqianCo on Tibetan Plateau.</title>
        <authorList>
            <person name="Lu H."/>
            <person name="Xing P."/>
            <person name="Wu Q."/>
        </authorList>
    </citation>
    <scope>NUCLEOTIDE SEQUENCE [LARGE SCALE GENOMIC DNA]</scope>
    <source>
        <strain evidence="4 5">TQ8S</strain>
    </source>
</reference>
<dbReference type="Proteomes" id="UP000253204">
    <property type="component" value="Unassembled WGS sequence"/>
</dbReference>
<dbReference type="RefSeq" id="WP_114486275.1">
    <property type="nucleotide sequence ID" value="NZ_CBCSHM010000008.1"/>
</dbReference>
<gene>
    <name evidence="4" type="ORF">DU506_07275</name>
</gene>
<evidence type="ECO:0000256" key="2">
    <source>
        <dbReference type="ARBA" id="ARBA00007637"/>
    </source>
</evidence>
<comment type="pathway">
    <text evidence="1">Bacterial outer membrane biogenesis; LPS O-antigen biosynthesis.</text>
</comment>